<reference evidence="2" key="1">
    <citation type="journal article" date="2019" name="Int. J. Syst. Evol. Microbiol.">
        <title>The Global Catalogue of Microorganisms (GCM) 10K type strain sequencing project: providing services to taxonomists for standard genome sequencing and annotation.</title>
        <authorList>
            <consortium name="The Broad Institute Genomics Platform"/>
            <consortium name="The Broad Institute Genome Sequencing Center for Infectious Disease"/>
            <person name="Wu L."/>
            <person name="Ma J."/>
        </authorList>
    </citation>
    <scope>NUCLEOTIDE SEQUENCE [LARGE SCALE GENOMIC DNA]</scope>
    <source>
        <strain evidence="2">JCM 10696</strain>
    </source>
</reference>
<gene>
    <name evidence="1" type="ORF">GCM10009550_27060</name>
</gene>
<evidence type="ECO:0000313" key="2">
    <source>
        <dbReference type="Proteomes" id="UP001500665"/>
    </source>
</evidence>
<evidence type="ECO:0000313" key="1">
    <source>
        <dbReference type="EMBL" id="GAA0949568.1"/>
    </source>
</evidence>
<comment type="caution">
    <text evidence="1">The sequence shown here is derived from an EMBL/GenBank/DDBJ whole genome shotgun (WGS) entry which is preliminary data.</text>
</comment>
<evidence type="ECO:0008006" key="3">
    <source>
        <dbReference type="Google" id="ProtNLM"/>
    </source>
</evidence>
<keyword evidence="2" id="KW-1185">Reference proteome</keyword>
<dbReference type="Gene3D" id="2.60.120.10">
    <property type="entry name" value="Jelly Rolls"/>
    <property type="match status" value="1"/>
</dbReference>
<protein>
    <recommendedName>
        <fullName evidence="3">ChrR-like cupin domain-containing protein</fullName>
    </recommendedName>
</protein>
<dbReference type="SUPFAM" id="SSF51182">
    <property type="entry name" value="RmlC-like cupins"/>
    <property type="match status" value="1"/>
</dbReference>
<dbReference type="EMBL" id="BAAAHH010000009">
    <property type="protein sequence ID" value="GAA0949568.1"/>
    <property type="molecule type" value="Genomic_DNA"/>
</dbReference>
<dbReference type="InterPro" id="IPR011051">
    <property type="entry name" value="RmlC_Cupin_sf"/>
</dbReference>
<name>A0ABP4BDI9_9ACTN</name>
<sequence>MTTPCARFSVVDLDAPGGAWAEVAMPASSSPVRLIRLHADAATGASVSLVGFPPGWTRPGTGHYLCAEEFAVLRGRISVSGTAYPAGACARLPALATRTASAVGADGCLAVAWFSGPPRWRDGIADGVADGAPAAAGEPEPAGSVLLGSLAELPEPPPGTADFDMTFLDARKWAYVPHGHPFPDLPGRVLVRRRPSGS</sequence>
<dbReference type="InterPro" id="IPR014710">
    <property type="entry name" value="RmlC-like_jellyroll"/>
</dbReference>
<dbReference type="RefSeq" id="WP_344240489.1">
    <property type="nucleotide sequence ID" value="NZ_BAAAHH010000009.1"/>
</dbReference>
<dbReference type="Proteomes" id="UP001500665">
    <property type="component" value="Unassembled WGS sequence"/>
</dbReference>
<accession>A0ABP4BDI9</accession>
<organism evidence="1 2">
    <name type="scientific">Actinocorallia libanotica</name>
    <dbReference type="NCBI Taxonomy" id="46162"/>
    <lineage>
        <taxon>Bacteria</taxon>
        <taxon>Bacillati</taxon>
        <taxon>Actinomycetota</taxon>
        <taxon>Actinomycetes</taxon>
        <taxon>Streptosporangiales</taxon>
        <taxon>Thermomonosporaceae</taxon>
        <taxon>Actinocorallia</taxon>
    </lineage>
</organism>
<proteinExistence type="predicted"/>